<evidence type="ECO:0000313" key="3">
    <source>
        <dbReference type="EMBL" id="EFN81968.1"/>
    </source>
</evidence>
<reference evidence="3 4" key="1">
    <citation type="journal article" date="2010" name="Science">
        <title>Genomic comparison of the ants Camponotus floridanus and Harpegnathos saltator.</title>
        <authorList>
            <person name="Bonasio R."/>
            <person name="Zhang G."/>
            <person name="Ye C."/>
            <person name="Mutti N.S."/>
            <person name="Fang X."/>
            <person name="Qin N."/>
            <person name="Donahue G."/>
            <person name="Yang P."/>
            <person name="Li Q."/>
            <person name="Li C."/>
            <person name="Zhang P."/>
            <person name="Huang Z."/>
            <person name="Berger S.L."/>
            <person name="Reinberg D."/>
            <person name="Wang J."/>
            <person name="Liebig J."/>
        </authorList>
    </citation>
    <scope>NUCLEOTIDE SEQUENCE [LARGE SCALE GENOMIC DNA]</scope>
    <source>
        <strain evidence="3 4">R22 G/1</strain>
    </source>
</reference>
<evidence type="ECO:0000313" key="4">
    <source>
        <dbReference type="Proteomes" id="UP000008237"/>
    </source>
</evidence>
<dbReference type="EMBL" id="GL449798">
    <property type="protein sequence ID" value="EFN81968.1"/>
    <property type="molecule type" value="Genomic_DNA"/>
</dbReference>
<feature type="compositionally biased region" description="Polar residues" evidence="1">
    <location>
        <begin position="37"/>
        <end position="50"/>
    </location>
</feature>
<organism evidence="4">
    <name type="scientific">Harpegnathos saltator</name>
    <name type="common">Jerdon's jumping ant</name>
    <dbReference type="NCBI Taxonomy" id="610380"/>
    <lineage>
        <taxon>Eukaryota</taxon>
        <taxon>Metazoa</taxon>
        <taxon>Ecdysozoa</taxon>
        <taxon>Arthropoda</taxon>
        <taxon>Hexapoda</taxon>
        <taxon>Insecta</taxon>
        <taxon>Pterygota</taxon>
        <taxon>Neoptera</taxon>
        <taxon>Endopterygota</taxon>
        <taxon>Hymenoptera</taxon>
        <taxon>Apocrita</taxon>
        <taxon>Aculeata</taxon>
        <taxon>Formicoidea</taxon>
        <taxon>Formicidae</taxon>
        <taxon>Ponerinae</taxon>
        <taxon>Ponerini</taxon>
        <taxon>Harpegnathos</taxon>
    </lineage>
</organism>
<gene>
    <name evidence="3" type="ORF">EAI_00996</name>
</gene>
<dbReference type="InParanoid" id="E2BQP9"/>
<feature type="signal peptide" evidence="2">
    <location>
        <begin position="1"/>
        <end position="20"/>
    </location>
</feature>
<proteinExistence type="predicted"/>
<dbReference type="OrthoDB" id="266334at2759"/>
<protein>
    <submittedName>
        <fullName evidence="3">Uncharacterized protein</fullName>
    </submittedName>
</protein>
<dbReference type="AlphaFoldDB" id="E2BQP9"/>
<keyword evidence="2" id="KW-0732">Signal</keyword>
<name>E2BQP9_HARSA</name>
<feature type="region of interest" description="Disordered" evidence="1">
    <location>
        <begin position="37"/>
        <end position="57"/>
    </location>
</feature>
<feature type="chain" id="PRO_5003158247" evidence="2">
    <location>
        <begin position="21"/>
        <end position="143"/>
    </location>
</feature>
<dbReference type="Proteomes" id="UP000008237">
    <property type="component" value="Unassembled WGS sequence"/>
</dbReference>
<keyword evidence="4" id="KW-1185">Reference proteome</keyword>
<evidence type="ECO:0000256" key="2">
    <source>
        <dbReference type="SAM" id="SignalP"/>
    </source>
</evidence>
<evidence type="ECO:0000256" key="1">
    <source>
        <dbReference type="SAM" id="MobiDB-lite"/>
    </source>
</evidence>
<sequence length="143" mass="15905">MRSCVLFVYWALLLISVVSSGLLFLIVASDTQAESTRAESTQAENTQTEVPSFKSEKNETYGTYSNITLNYDNLEENFGSTILNVETQEDTVAHKTSQDDHYHQEEVTTVSASFETITNDNAQVQEVDILAESLTQQPNLSQG</sequence>
<dbReference type="OMA" id="LNYDNHE"/>
<accession>E2BQP9</accession>